<dbReference type="InterPro" id="IPR005569">
    <property type="entry name" value="Arc_DNA-bd_dom"/>
</dbReference>
<feature type="domain" description="Arc-like DNA binding" evidence="1">
    <location>
        <begin position="9"/>
        <end position="52"/>
    </location>
</feature>
<sequence length="58" mass="6793">MKDALYTERATETFSLRLPKRVKEHVVSKAKEEGLSLNSAIIQRLVWSINNEKKMFEQ</sequence>
<dbReference type="GO" id="GO:0006355">
    <property type="term" value="P:regulation of DNA-templated transcription"/>
    <property type="evidence" value="ECO:0007669"/>
    <property type="project" value="InterPro"/>
</dbReference>
<dbReference type="Gene3D" id="1.10.1220.10">
    <property type="entry name" value="Met repressor-like"/>
    <property type="match status" value="1"/>
</dbReference>
<dbReference type="Proteomes" id="UP000194204">
    <property type="component" value="Unassembled WGS sequence"/>
</dbReference>
<evidence type="ECO:0000313" key="3">
    <source>
        <dbReference type="Proteomes" id="UP000194204"/>
    </source>
</evidence>
<dbReference type="EMBL" id="MUBK01000009">
    <property type="protein sequence ID" value="OTA20474.1"/>
    <property type="molecule type" value="Genomic_DNA"/>
</dbReference>
<keyword evidence="3" id="KW-1185">Reference proteome</keyword>
<reference evidence="2 3" key="1">
    <citation type="submission" date="2017-01" db="EMBL/GenBank/DDBJ databases">
        <title>Deconstructing symbiosis and pathogenesis requirements using a combined genomic-metabolomic approach.</title>
        <authorList>
            <person name="Tobias N.J."/>
            <person name="Wolff H."/>
            <person name="Djahanschiri B."/>
            <person name="Ebersberger I."/>
            <person name="Bode H.B."/>
        </authorList>
    </citation>
    <scope>NUCLEOTIDE SEQUENCE [LARGE SCALE GENOMIC DNA]</scope>
    <source>
        <strain evidence="2 3">DSM 4764</strain>
    </source>
</reference>
<accession>A0A1Y2SRU6</accession>
<dbReference type="Pfam" id="PF03869">
    <property type="entry name" value="Arc"/>
    <property type="match status" value="1"/>
</dbReference>
<comment type="caution">
    <text evidence="2">The sequence shown here is derived from an EMBL/GenBank/DDBJ whole genome shotgun (WGS) entry which is preliminary data.</text>
</comment>
<dbReference type="SUPFAM" id="SSF47598">
    <property type="entry name" value="Ribbon-helix-helix"/>
    <property type="match status" value="1"/>
</dbReference>
<dbReference type="STRING" id="40578.Xbed_01504"/>
<dbReference type="InterPro" id="IPR010985">
    <property type="entry name" value="Ribbon_hlx_hlx"/>
</dbReference>
<gene>
    <name evidence="2" type="ORF">Xbed_01504</name>
</gene>
<evidence type="ECO:0000259" key="1">
    <source>
        <dbReference type="Pfam" id="PF03869"/>
    </source>
</evidence>
<organism evidence="2 3">
    <name type="scientific">Xenorhabdus beddingii</name>
    <dbReference type="NCBI Taxonomy" id="40578"/>
    <lineage>
        <taxon>Bacteria</taxon>
        <taxon>Pseudomonadati</taxon>
        <taxon>Pseudomonadota</taxon>
        <taxon>Gammaproteobacteria</taxon>
        <taxon>Enterobacterales</taxon>
        <taxon>Morganellaceae</taxon>
        <taxon>Xenorhabdus</taxon>
    </lineage>
</organism>
<dbReference type="OrthoDB" id="6629801at2"/>
<dbReference type="RefSeq" id="WP_086112289.1">
    <property type="nucleotide sequence ID" value="NZ_CAWNHF010000200.1"/>
</dbReference>
<dbReference type="InterPro" id="IPR013321">
    <property type="entry name" value="Arc_rbn_hlx_hlx"/>
</dbReference>
<name>A0A1Y2SRU6_9GAMM</name>
<proteinExistence type="predicted"/>
<protein>
    <submittedName>
        <fullName evidence="2">Transcriptional regulator</fullName>
    </submittedName>
</protein>
<dbReference type="AlphaFoldDB" id="A0A1Y2SRU6"/>
<dbReference type="GO" id="GO:0043565">
    <property type="term" value="F:sequence-specific DNA binding"/>
    <property type="evidence" value="ECO:0007669"/>
    <property type="project" value="UniProtKB-ARBA"/>
</dbReference>
<evidence type="ECO:0000313" key="2">
    <source>
        <dbReference type="EMBL" id="OTA20474.1"/>
    </source>
</evidence>